<protein>
    <recommendedName>
        <fullName evidence="5">Alpha-1,2-mannosyltransferase</fullName>
    </recommendedName>
</protein>
<feature type="region of interest" description="Disordered" evidence="1">
    <location>
        <begin position="46"/>
        <end position="77"/>
    </location>
</feature>
<dbReference type="GeneID" id="70241038"/>
<organism evidence="3 4">
    <name type="scientific">Talaromyces proteolyticus</name>
    <dbReference type="NCBI Taxonomy" id="1131652"/>
    <lineage>
        <taxon>Eukaryota</taxon>
        <taxon>Fungi</taxon>
        <taxon>Dikarya</taxon>
        <taxon>Ascomycota</taxon>
        <taxon>Pezizomycotina</taxon>
        <taxon>Eurotiomycetes</taxon>
        <taxon>Eurotiomycetidae</taxon>
        <taxon>Eurotiales</taxon>
        <taxon>Trichocomaceae</taxon>
        <taxon>Talaromyces</taxon>
        <taxon>Talaromyces sect. Bacilispori</taxon>
    </lineage>
</organism>
<keyword evidence="2" id="KW-0812">Transmembrane</keyword>
<evidence type="ECO:0000313" key="4">
    <source>
        <dbReference type="Proteomes" id="UP001201262"/>
    </source>
</evidence>
<feature type="transmembrane region" description="Helical" evidence="2">
    <location>
        <begin position="12"/>
        <end position="32"/>
    </location>
</feature>
<evidence type="ECO:0000256" key="1">
    <source>
        <dbReference type="SAM" id="MobiDB-lite"/>
    </source>
</evidence>
<reference evidence="3" key="1">
    <citation type="submission" date="2021-12" db="EMBL/GenBank/DDBJ databases">
        <title>Convergent genome expansion in fungi linked to evolution of root-endophyte symbiosis.</title>
        <authorList>
            <consortium name="DOE Joint Genome Institute"/>
            <person name="Ke Y.-H."/>
            <person name="Bonito G."/>
            <person name="Liao H.-L."/>
            <person name="Looney B."/>
            <person name="Rojas-Flechas A."/>
            <person name="Nash J."/>
            <person name="Hameed K."/>
            <person name="Schadt C."/>
            <person name="Martin F."/>
            <person name="Crous P.W."/>
            <person name="Miettinen O."/>
            <person name="Magnuson J.K."/>
            <person name="Labbe J."/>
            <person name="Jacobson D."/>
            <person name="Doktycz M.J."/>
            <person name="Veneault-Fourrey C."/>
            <person name="Kuo A."/>
            <person name="Mondo S."/>
            <person name="Calhoun S."/>
            <person name="Riley R."/>
            <person name="Ohm R."/>
            <person name="LaButti K."/>
            <person name="Andreopoulos B."/>
            <person name="Pangilinan J."/>
            <person name="Nolan M."/>
            <person name="Tritt A."/>
            <person name="Clum A."/>
            <person name="Lipzen A."/>
            <person name="Daum C."/>
            <person name="Barry K."/>
            <person name="Grigoriev I.V."/>
            <person name="Vilgalys R."/>
        </authorList>
    </citation>
    <scope>NUCLEOTIDE SEQUENCE</scope>
    <source>
        <strain evidence="3">PMI_201</strain>
    </source>
</reference>
<dbReference type="RefSeq" id="XP_046075162.1">
    <property type="nucleotide sequence ID" value="XM_046210751.1"/>
</dbReference>
<evidence type="ECO:0000256" key="2">
    <source>
        <dbReference type="SAM" id="Phobius"/>
    </source>
</evidence>
<name>A0AAD4L0C7_9EURO</name>
<dbReference type="Pfam" id="PF11927">
    <property type="entry name" value="HODM_asu-like"/>
    <property type="match status" value="1"/>
</dbReference>
<sequence>MASFPISNLQPWSSQWLIGLTLLTTFTVWYIFNKIKERGVLGRTRRISTAKTPPRSVSPEKSLSGSSSPTSYNSVFPPSRREAMASLKSGKPATALDRVSDEKIHKNILPMTENYETAKGSLYTPMGFSVDEIKAMGDFPDYTILSGVPLPKAYNEFDIDKALPRPYRPFRWSYHQTMSLKKLETDWWIELENTYKQRIAQRKDLYAKHGKAVLDYLPGSEIACKELMEMVLQFICARYPHLFQLKDNRILVNNILGNEQDIRAKHPLEILMDNIPEDFAITLRDDSTGYYVFRAGVICSALGWNVGTKIGLQLHEIHAPIPDYKEKMKFSMDRFFTKMPADKPIQRGSWGLEVGRPLYMPPGDPHEQHRLSQSPNLLLEDCHLRVDWQTLRRLPISGGVVFNFKAVFTPVTEFRYEPKIPALIAKILREGKKSLMEYKNTWHVEHIVLPALDKWNKEQEDSGMIKKNWDVSTLDEDPWFQDWEEKWHRQQGF</sequence>
<keyword evidence="2" id="KW-0472">Membrane</keyword>
<comment type="caution">
    <text evidence="3">The sequence shown here is derived from an EMBL/GenBank/DDBJ whole genome shotgun (WGS) entry which is preliminary data.</text>
</comment>
<evidence type="ECO:0008006" key="5">
    <source>
        <dbReference type="Google" id="ProtNLM"/>
    </source>
</evidence>
<gene>
    <name evidence="3" type="ORF">BGW36DRAFT_290274</name>
</gene>
<accession>A0AAD4L0C7</accession>
<feature type="compositionally biased region" description="Low complexity" evidence="1">
    <location>
        <begin position="57"/>
        <end position="74"/>
    </location>
</feature>
<keyword evidence="2" id="KW-1133">Transmembrane helix</keyword>
<proteinExistence type="predicted"/>
<evidence type="ECO:0000313" key="3">
    <source>
        <dbReference type="EMBL" id="KAH8701786.1"/>
    </source>
</evidence>
<keyword evidence="4" id="KW-1185">Reference proteome</keyword>
<dbReference type="Proteomes" id="UP001201262">
    <property type="component" value="Unassembled WGS sequence"/>
</dbReference>
<dbReference type="EMBL" id="JAJTJA010000003">
    <property type="protein sequence ID" value="KAH8701786.1"/>
    <property type="molecule type" value="Genomic_DNA"/>
</dbReference>
<dbReference type="InterPro" id="IPR021848">
    <property type="entry name" value="HODM_asu-like"/>
</dbReference>
<dbReference type="AlphaFoldDB" id="A0AAD4L0C7"/>